<dbReference type="InterPro" id="IPR036318">
    <property type="entry name" value="FAD-bd_PCMH-like_sf"/>
</dbReference>
<dbReference type="Pfam" id="PF01565">
    <property type="entry name" value="FAD_binding_4"/>
    <property type="match status" value="1"/>
</dbReference>
<reference evidence="6" key="1">
    <citation type="journal article" date="2023" name="Genome Biol. Evol.">
        <title>First Whole Genome Sequence and Flow Cytometry Genome Size Data for the Lichen-Forming Fungus Ramalina farinacea (Ascomycota).</title>
        <authorList>
            <person name="Llewellyn T."/>
            <person name="Mian S."/>
            <person name="Hill R."/>
            <person name="Leitch I.J."/>
            <person name="Gaya E."/>
        </authorList>
    </citation>
    <scope>NUCLEOTIDE SEQUENCE</scope>
    <source>
        <strain evidence="6">LIQ254RAFAR</strain>
    </source>
</reference>
<comment type="similarity">
    <text evidence="1">Belongs to the oxygen-dependent FAD-linked oxidoreductase family.</text>
</comment>
<evidence type="ECO:0000256" key="1">
    <source>
        <dbReference type="ARBA" id="ARBA00005466"/>
    </source>
</evidence>
<organism evidence="6 7">
    <name type="scientific">Ramalina farinacea</name>
    <dbReference type="NCBI Taxonomy" id="258253"/>
    <lineage>
        <taxon>Eukaryota</taxon>
        <taxon>Fungi</taxon>
        <taxon>Dikarya</taxon>
        <taxon>Ascomycota</taxon>
        <taxon>Pezizomycotina</taxon>
        <taxon>Lecanoromycetes</taxon>
        <taxon>OSLEUM clade</taxon>
        <taxon>Lecanoromycetidae</taxon>
        <taxon>Lecanorales</taxon>
        <taxon>Lecanorineae</taxon>
        <taxon>Ramalinaceae</taxon>
        <taxon>Ramalina</taxon>
    </lineage>
</organism>
<dbReference type="EMBL" id="JAPUFD010000026">
    <property type="protein sequence ID" value="MDI1493407.1"/>
    <property type="molecule type" value="Genomic_DNA"/>
</dbReference>
<comment type="caution">
    <text evidence="6">The sequence shown here is derived from an EMBL/GenBank/DDBJ whole genome shotgun (WGS) entry which is preliminary data.</text>
</comment>
<protein>
    <recommendedName>
        <fullName evidence="5">FAD-binding PCMH-type domain-containing protein</fullName>
    </recommendedName>
</protein>
<evidence type="ECO:0000313" key="7">
    <source>
        <dbReference type="Proteomes" id="UP001161017"/>
    </source>
</evidence>
<feature type="domain" description="FAD-binding PCMH-type" evidence="5">
    <location>
        <begin position="81"/>
        <end position="272"/>
    </location>
</feature>
<dbReference type="InterPro" id="IPR016169">
    <property type="entry name" value="FAD-bd_PCMH_sub2"/>
</dbReference>
<gene>
    <name evidence="6" type="ORF">OHK93_005196</name>
</gene>
<accession>A0AA43QVY1</accession>
<evidence type="ECO:0000313" key="6">
    <source>
        <dbReference type="EMBL" id="MDI1493407.1"/>
    </source>
</evidence>
<dbReference type="Proteomes" id="UP001161017">
    <property type="component" value="Unassembled WGS sequence"/>
</dbReference>
<keyword evidence="2" id="KW-0285">Flavoprotein</keyword>
<evidence type="ECO:0000256" key="2">
    <source>
        <dbReference type="ARBA" id="ARBA00022630"/>
    </source>
</evidence>
<dbReference type="GO" id="GO:0071949">
    <property type="term" value="F:FAD binding"/>
    <property type="evidence" value="ECO:0007669"/>
    <property type="project" value="InterPro"/>
</dbReference>
<sequence length="488" mass="52245">MTNKLDSFFDSLALPSSQAQSLSNAFAGNSNLKAFLGGSSYNSSDLVGPACKAAEAALGSDVVQIQPVGATEIDLNWSQTCWAAPTCVVLPRSSQDVSKALKIINFFQVKFAVRSGGHSPNPGWSSINNPGLLIDLQRFNQVTINSDRSVASLGPGGRWGDVYAALDPYGVVLADGTITDANAQQNTDLFWALKGGGPNFGIVTRFDLHTIPVHDIWYQVTVYTPDQAPAILEAFAEWQEKGASDLKSTVALIIALETVTVGLIYSAPAEKPSAFSPFDDLPAGTVAVPATNGTVLSLTTILGTTFSNEPLRHDYYGASSKIDIQLYKDVYVPWREKALAAHTATGANITFTLQPIPVNLVNQGIAKGGNPLGLPQINHQWWTTLVDWQHAADDEAVRAVSIDTSSNWKNFGQQRGSYIPFLDMNDASREQNPLASYGSENVAKLKAVSQKYDAAQLFQKLQNDGFLLSRVDSGVAQPSGDSASVSTT</sequence>
<dbReference type="Gene3D" id="3.40.462.20">
    <property type="match status" value="1"/>
</dbReference>
<dbReference type="InterPro" id="IPR016166">
    <property type="entry name" value="FAD-bd_PCMH"/>
</dbReference>
<keyword evidence="4" id="KW-0560">Oxidoreductase</keyword>
<dbReference type="PANTHER" id="PTHR42973">
    <property type="entry name" value="BINDING OXIDOREDUCTASE, PUTATIVE (AFU_ORTHOLOGUE AFUA_1G17690)-RELATED"/>
    <property type="match status" value="1"/>
</dbReference>
<dbReference type="AlphaFoldDB" id="A0AA43QVY1"/>
<dbReference type="SUPFAM" id="SSF56176">
    <property type="entry name" value="FAD-binding/transporter-associated domain-like"/>
    <property type="match status" value="1"/>
</dbReference>
<evidence type="ECO:0000256" key="3">
    <source>
        <dbReference type="ARBA" id="ARBA00022827"/>
    </source>
</evidence>
<proteinExistence type="inferred from homology"/>
<dbReference type="GO" id="GO:0016491">
    <property type="term" value="F:oxidoreductase activity"/>
    <property type="evidence" value="ECO:0007669"/>
    <property type="project" value="UniProtKB-KW"/>
</dbReference>
<evidence type="ECO:0000259" key="5">
    <source>
        <dbReference type="PROSITE" id="PS51387"/>
    </source>
</evidence>
<dbReference type="Gene3D" id="3.30.465.10">
    <property type="match status" value="2"/>
</dbReference>
<keyword evidence="3" id="KW-0274">FAD</keyword>
<dbReference type="InterPro" id="IPR050416">
    <property type="entry name" value="FAD-linked_Oxidoreductase"/>
</dbReference>
<name>A0AA43QVY1_9LECA</name>
<dbReference type="PROSITE" id="PS51387">
    <property type="entry name" value="FAD_PCMH"/>
    <property type="match status" value="1"/>
</dbReference>
<dbReference type="PANTHER" id="PTHR42973:SF54">
    <property type="entry name" value="FAD-BINDING PCMH-TYPE DOMAIN-CONTAINING PROTEIN"/>
    <property type="match status" value="1"/>
</dbReference>
<evidence type="ECO:0000256" key="4">
    <source>
        <dbReference type="ARBA" id="ARBA00023002"/>
    </source>
</evidence>
<keyword evidence="7" id="KW-1185">Reference proteome</keyword>
<dbReference type="InterPro" id="IPR006094">
    <property type="entry name" value="Oxid_FAD_bind_N"/>
</dbReference>